<organism evidence="3">
    <name type="scientific">Timema genevievae</name>
    <name type="common">Walking stick</name>
    <dbReference type="NCBI Taxonomy" id="629358"/>
    <lineage>
        <taxon>Eukaryota</taxon>
        <taxon>Metazoa</taxon>
        <taxon>Ecdysozoa</taxon>
        <taxon>Arthropoda</taxon>
        <taxon>Hexapoda</taxon>
        <taxon>Insecta</taxon>
        <taxon>Pterygota</taxon>
        <taxon>Neoptera</taxon>
        <taxon>Polyneoptera</taxon>
        <taxon>Phasmatodea</taxon>
        <taxon>Timematodea</taxon>
        <taxon>Timematoidea</taxon>
        <taxon>Timematidae</taxon>
        <taxon>Timema</taxon>
    </lineage>
</organism>
<feature type="region of interest" description="Disordered" evidence="2">
    <location>
        <begin position="239"/>
        <end position="332"/>
    </location>
</feature>
<proteinExistence type="predicted"/>
<dbReference type="PROSITE" id="PS51155">
    <property type="entry name" value="CHIT_BIND_RR_2"/>
    <property type="match status" value="1"/>
</dbReference>
<protein>
    <submittedName>
        <fullName evidence="3">Uncharacterized protein</fullName>
    </submittedName>
</protein>
<dbReference type="InterPro" id="IPR000618">
    <property type="entry name" value="Insect_cuticle"/>
</dbReference>
<name>A0A7R9PHL4_TIMGE</name>
<dbReference type="GO" id="GO:0008010">
    <property type="term" value="F:structural constituent of chitin-based larval cuticle"/>
    <property type="evidence" value="ECO:0007669"/>
    <property type="project" value="TreeGrafter"/>
</dbReference>
<feature type="region of interest" description="Disordered" evidence="2">
    <location>
        <begin position="79"/>
        <end position="100"/>
    </location>
</feature>
<dbReference type="InterPro" id="IPR050468">
    <property type="entry name" value="Cuticle_Struct_Prot"/>
</dbReference>
<reference evidence="3" key="1">
    <citation type="submission" date="2020-11" db="EMBL/GenBank/DDBJ databases">
        <authorList>
            <person name="Tran Van P."/>
        </authorList>
    </citation>
    <scope>NUCLEOTIDE SEQUENCE</scope>
</reference>
<evidence type="ECO:0000256" key="1">
    <source>
        <dbReference type="PROSITE-ProRule" id="PRU00497"/>
    </source>
</evidence>
<dbReference type="Pfam" id="PF00379">
    <property type="entry name" value="Chitin_bind_4"/>
    <property type="match status" value="1"/>
</dbReference>
<gene>
    <name evidence="3" type="ORF">TGEB3V08_LOCUS1616</name>
</gene>
<dbReference type="GO" id="GO:0062129">
    <property type="term" value="C:chitin-based extracellular matrix"/>
    <property type="evidence" value="ECO:0007669"/>
    <property type="project" value="TreeGrafter"/>
</dbReference>
<dbReference type="PANTHER" id="PTHR10380">
    <property type="entry name" value="CUTICLE PROTEIN"/>
    <property type="match status" value="1"/>
</dbReference>
<dbReference type="AlphaFoldDB" id="A0A7R9PHL4"/>
<sequence length="332" mass="36184">MTVIKAPLSRNTLASATLRLWPKRCVIRTAPLTSHSKFFSLEALRVPYNDSYYHSLTMTWALVVATTAALTTNAQHLASYGQHSESSPQQYQPQPAPLQQYQTKSASPLPIILSHKQGLTSDGAFNYNFATDHGLQQGETINPDGSRTGGYSYVDPNGKTISVKYSAGKDGFKILEGDHIPKPVIPIAPAAPQGSYNYRPASAVSPRPAYPRYTSANIGEGIGEGSLPYYKKSPILFSSQQQDQGQYNSGYDRPNQAYSGSFPYNVQEETEESNNQGSRYSTPYKSSGSAPFYPSSGPGQYLEQSATADEVEESGPRKPHTFGNGYSFEFAG</sequence>
<dbReference type="EMBL" id="OE839488">
    <property type="protein sequence ID" value="CAD7587414.1"/>
    <property type="molecule type" value="Genomic_DNA"/>
</dbReference>
<evidence type="ECO:0000313" key="3">
    <source>
        <dbReference type="EMBL" id="CAD7587414.1"/>
    </source>
</evidence>
<keyword evidence="1" id="KW-0193">Cuticle</keyword>
<evidence type="ECO:0000256" key="2">
    <source>
        <dbReference type="SAM" id="MobiDB-lite"/>
    </source>
</evidence>
<feature type="compositionally biased region" description="Polar residues" evidence="2">
    <location>
        <begin position="239"/>
        <end position="249"/>
    </location>
</feature>
<accession>A0A7R9PHL4</accession>
<dbReference type="PANTHER" id="PTHR10380:SF238">
    <property type="entry name" value="CUTICULAR PROTEIN 65EA-RELATED"/>
    <property type="match status" value="1"/>
</dbReference>
<feature type="compositionally biased region" description="Polar residues" evidence="2">
    <location>
        <begin position="273"/>
        <end position="289"/>
    </location>
</feature>
<feature type="compositionally biased region" description="Low complexity" evidence="2">
    <location>
        <begin position="88"/>
        <end position="100"/>
    </location>
</feature>